<dbReference type="CDD" id="cd02000">
    <property type="entry name" value="TPP_E1_PDC_ADC_BCADC"/>
    <property type="match status" value="1"/>
</dbReference>
<dbReference type="InterPro" id="IPR029061">
    <property type="entry name" value="THDP-binding"/>
</dbReference>
<proteinExistence type="predicted"/>
<evidence type="ECO:0000313" key="4">
    <source>
        <dbReference type="Proteomes" id="UP000509346"/>
    </source>
</evidence>
<dbReference type="GO" id="GO:0009083">
    <property type="term" value="P:branched-chain amino acid catabolic process"/>
    <property type="evidence" value="ECO:0007669"/>
    <property type="project" value="TreeGrafter"/>
</dbReference>
<dbReference type="InterPro" id="IPR050771">
    <property type="entry name" value="Alpha-ketoacid_DH_E1_comp"/>
</dbReference>
<keyword evidence="1" id="KW-0560">Oxidoreductase</keyword>
<dbReference type="EMBL" id="CP058909">
    <property type="protein sequence ID" value="QLH85081.1"/>
    <property type="molecule type" value="Genomic_DNA"/>
</dbReference>
<dbReference type="Proteomes" id="UP000509346">
    <property type="component" value="Chromosome"/>
</dbReference>
<protein>
    <submittedName>
        <fullName evidence="3">Pyruvate dehydrogenase (Acetyl-transferring) E1 component subunit alpha</fullName>
    </submittedName>
</protein>
<dbReference type="GO" id="GO:0016624">
    <property type="term" value="F:oxidoreductase activity, acting on the aldehyde or oxo group of donors, disulfide as acceptor"/>
    <property type="evidence" value="ECO:0007669"/>
    <property type="project" value="InterPro"/>
</dbReference>
<dbReference type="Pfam" id="PF00676">
    <property type="entry name" value="E1_dh"/>
    <property type="match status" value="1"/>
</dbReference>
<dbReference type="GO" id="GO:0044272">
    <property type="term" value="P:sulfur compound biosynthetic process"/>
    <property type="evidence" value="ECO:0007669"/>
    <property type="project" value="UniProtKB-ARBA"/>
</dbReference>
<keyword evidence="4" id="KW-1185">Reference proteome</keyword>
<dbReference type="PANTHER" id="PTHR43380">
    <property type="entry name" value="2-OXOISOVALERATE DEHYDROGENASE SUBUNIT ALPHA, MITOCHONDRIAL"/>
    <property type="match status" value="1"/>
</dbReference>
<dbReference type="Gene3D" id="3.40.50.970">
    <property type="match status" value="1"/>
</dbReference>
<evidence type="ECO:0000313" key="3">
    <source>
        <dbReference type="EMBL" id="QLH85081.1"/>
    </source>
</evidence>
<sequence>MARTDDGLAQVLDADGRVREGATVPDLADDELLAMFREMKLARHLDERAVSLQRQGRMGTYPPLAGQEAAQVASTHALREDDWIVDQYREHGAVAVRGLEPEYLLYWMGHEVGNAWLAGKHVFPLNISIASHLPHATGMAWAARLQGDDCVVCCHFGDGATSEGDFHEALNFAGVFDAPALFFCNNNQYAISVPRERQTASATIAEKADAYGFAGVRVDGMDPLAVYQVTKEAVEKARDPGAEQLRPTLIEAEMYRFGAHTTADDPSRYRTDEEVERWRERDPIPRMETFLRERGLLDDERVEAIEAENRELVADLIEAAEAYEPEVDEWFDHAYDEPAPRVQEQREYLRDLRDRHGDEALLRDE</sequence>
<accession>A0A7D5PCF7</accession>
<dbReference type="InterPro" id="IPR017596">
    <property type="entry name" value="PdhA/BkdA"/>
</dbReference>
<keyword evidence="3" id="KW-0670">Pyruvate</keyword>
<reference evidence="3 4" key="1">
    <citation type="submission" date="2020-07" db="EMBL/GenBank/DDBJ databases">
        <title>Halosimplex litoreum sp. nov. and Halosimplex rubrum sp. nov., isolated from different salt environments.</title>
        <authorList>
            <person name="Cui H."/>
        </authorList>
    </citation>
    <scope>NUCLEOTIDE SEQUENCE [LARGE SCALE GENOMIC DNA]</scope>
    <source>
        <strain evidence="3 4">R2</strain>
    </source>
</reference>
<organism evidence="3 4">
    <name type="scientific">Halosimplex pelagicum</name>
    <dbReference type="NCBI Taxonomy" id="869886"/>
    <lineage>
        <taxon>Archaea</taxon>
        <taxon>Methanobacteriati</taxon>
        <taxon>Methanobacteriota</taxon>
        <taxon>Stenosarchaea group</taxon>
        <taxon>Halobacteria</taxon>
        <taxon>Halobacteriales</taxon>
        <taxon>Haloarculaceae</taxon>
        <taxon>Halosimplex</taxon>
    </lineage>
</organism>
<feature type="domain" description="Dehydrogenase E1 component" evidence="2">
    <location>
        <begin position="38"/>
        <end position="324"/>
    </location>
</feature>
<dbReference type="OrthoDB" id="25266at2157"/>
<dbReference type="AlphaFoldDB" id="A0A7D5PCF7"/>
<dbReference type="PANTHER" id="PTHR43380:SF1">
    <property type="entry name" value="2-OXOISOVALERATE DEHYDROGENASE SUBUNIT ALPHA, MITOCHONDRIAL"/>
    <property type="match status" value="1"/>
</dbReference>
<evidence type="ECO:0000256" key="1">
    <source>
        <dbReference type="ARBA" id="ARBA00023002"/>
    </source>
</evidence>
<gene>
    <name evidence="3" type="primary">pdhA</name>
    <name evidence="3" type="ORF">HZS54_22170</name>
</gene>
<name>A0A7D5PCF7_9EURY</name>
<evidence type="ECO:0000259" key="2">
    <source>
        <dbReference type="Pfam" id="PF00676"/>
    </source>
</evidence>
<dbReference type="InterPro" id="IPR001017">
    <property type="entry name" value="DH_E1"/>
</dbReference>
<dbReference type="KEGG" id="hpel:HZS54_22170"/>
<dbReference type="NCBIfam" id="TIGR03181">
    <property type="entry name" value="PDH_E1_alph_x"/>
    <property type="match status" value="1"/>
</dbReference>
<dbReference type="SUPFAM" id="SSF52518">
    <property type="entry name" value="Thiamin diphosphate-binding fold (THDP-binding)"/>
    <property type="match status" value="1"/>
</dbReference>